<evidence type="ECO:0000313" key="3">
    <source>
        <dbReference type="Proteomes" id="UP000447574"/>
    </source>
</evidence>
<dbReference type="Proteomes" id="UP000470186">
    <property type="component" value="Unassembled WGS sequence"/>
</dbReference>
<reference evidence="3 4" key="1">
    <citation type="submission" date="2019-10" db="EMBL/GenBank/DDBJ databases">
        <title>Evaluation of single-gene subtyping targets for Pseudomonas.</title>
        <authorList>
            <person name="Reichler S.J."/>
            <person name="Orsi R.H."/>
            <person name="Wiedmann M."/>
            <person name="Martin N.H."/>
            <person name="Murphy S.I."/>
        </authorList>
    </citation>
    <scope>NUCLEOTIDE SEQUENCE [LARGE SCALE GENOMIC DNA]</scope>
    <source>
        <strain evidence="2 4">FSL R10-2107</strain>
        <strain evidence="1 3">FSL R10-2932</strain>
    </source>
</reference>
<name>A0A7X1WTE1_9PSED</name>
<accession>A0A7X1WTE1</accession>
<dbReference type="EMBL" id="WIWF01000025">
    <property type="protein sequence ID" value="MQT74386.1"/>
    <property type="molecule type" value="Genomic_DNA"/>
</dbReference>
<evidence type="ECO:0000313" key="2">
    <source>
        <dbReference type="EMBL" id="MQU34608.1"/>
    </source>
</evidence>
<dbReference type="Proteomes" id="UP000447574">
    <property type="component" value="Unassembled WGS sequence"/>
</dbReference>
<evidence type="ECO:0000313" key="4">
    <source>
        <dbReference type="Proteomes" id="UP000470186"/>
    </source>
</evidence>
<dbReference type="InterPro" id="IPR025361">
    <property type="entry name" value="DUF4265"/>
</dbReference>
<organism evidence="1 3">
    <name type="scientific">Pseudomonas helleri</name>
    <dbReference type="NCBI Taxonomy" id="1608996"/>
    <lineage>
        <taxon>Bacteria</taxon>
        <taxon>Pseudomonadati</taxon>
        <taxon>Pseudomonadota</taxon>
        <taxon>Gammaproteobacteria</taxon>
        <taxon>Pseudomonadales</taxon>
        <taxon>Pseudomonadaceae</taxon>
        <taxon>Pseudomonas</taxon>
    </lineage>
</organism>
<dbReference type="EMBL" id="WIVX01000196">
    <property type="protein sequence ID" value="MQU34608.1"/>
    <property type="molecule type" value="Genomic_DNA"/>
</dbReference>
<proteinExistence type="predicted"/>
<keyword evidence="4" id="KW-1185">Reference proteome</keyword>
<dbReference type="AlphaFoldDB" id="A0A7X1WTE1"/>
<sequence>MQPGLLKQFKTKLQNTKSYRRRSIMTSQSLKKITFKLNQDMEDYRPLEFESLWGIQIKPHTYKVDNIPYYIYGVSKGDIILAIESNKQIHASHLLYRGGHSTLRVFAENKSDRIKIINYAKKNGAQCTSQKGSSLLAIDIPPSIDFHKIDAFLSNQSDNKTIAYEDACLQHTISDINRINECYSLSTIPIWAN</sequence>
<evidence type="ECO:0000313" key="1">
    <source>
        <dbReference type="EMBL" id="MQT74386.1"/>
    </source>
</evidence>
<protein>
    <submittedName>
        <fullName evidence="1">DUF4265 domain-containing protein</fullName>
    </submittedName>
</protein>
<comment type="caution">
    <text evidence="1">The sequence shown here is derived from an EMBL/GenBank/DDBJ whole genome shotgun (WGS) entry which is preliminary data.</text>
</comment>
<gene>
    <name evidence="2" type="ORF">GHO30_25080</name>
    <name evidence="1" type="ORF">GHO37_08725</name>
</gene>
<dbReference type="Pfam" id="PF14085">
    <property type="entry name" value="DUF4265"/>
    <property type="match status" value="1"/>
</dbReference>